<dbReference type="InterPro" id="IPR006076">
    <property type="entry name" value="FAD-dep_OxRdtase"/>
</dbReference>
<dbReference type="AlphaFoldDB" id="A0A1G8X1M8"/>
<proteinExistence type="predicted"/>
<feature type="domain" description="FAD dependent oxidoreductase" evidence="1">
    <location>
        <begin position="41"/>
        <end position="172"/>
    </location>
</feature>
<gene>
    <name evidence="2" type="ORF">SAMN05421869_112309</name>
</gene>
<dbReference type="OrthoDB" id="9806452at2"/>
<keyword evidence="3" id="KW-1185">Reference proteome</keyword>
<evidence type="ECO:0000259" key="1">
    <source>
        <dbReference type="Pfam" id="PF01266"/>
    </source>
</evidence>
<evidence type="ECO:0000313" key="3">
    <source>
        <dbReference type="Proteomes" id="UP000199202"/>
    </source>
</evidence>
<dbReference type="EMBL" id="FNDJ01000012">
    <property type="protein sequence ID" value="SDJ83745.1"/>
    <property type="molecule type" value="Genomic_DNA"/>
</dbReference>
<reference evidence="2 3" key="1">
    <citation type="submission" date="2016-10" db="EMBL/GenBank/DDBJ databases">
        <authorList>
            <person name="de Groot N.N."/>
        </authorList>
    </citation>
    <scope>NUCLEOTIDE SEQUENCE [LARGE SCALE GENOMIC DNA]</scope>
    <source>
        <strain evidence="2 3">CGMCC 4.6533</strain>
    </source>
</reference>
<sequence length="188" mass="19722">MPSLHGCRTSRSPYGLHRGHRLFDETGVPYEEWDGDTLAARVPGIDTGRYWPPRRLDDGAFWADASGSLGAVYTPDAGYVTDPKLAAQNLAVAAARQGAEFRFHSAVTAIESGGGRVRAVRLADGARLPCEVVVNAAGPWSGRLNALAGVGSDFTIGVRPLRQEVAHVPAPAGYQGPAVRGSSGTVMG</sequence>
<dbReference type="Proteomes" id="UP000199202">
    <property type="component" value="Unassembled WGS sequence"/>
</dbReference>
<dbReference type="STRING" id="633440.SAMN05421869_112309"/>
<accession>A0A1G8X1M8</accession>
<dbReference type="Pfam" id="PF01266">
    <property type="entry name" value="DAO"/>
    <property type="match status" value="1"/>
</dbReference>
<dbReference type="Gene3D" id="3.50.50.60">
    <property type="entry name" value="FAD/NAD(P)-binding domain"/>
    <property type="match status" value="1"/>
</dbReference>
<dbReference type="Gene3D" id="3.30.9.10">
    <property type="entry name" value="D-Amino Acid Oxidase, subunit A, domain 2"/>
    <property type="match status" value="1"/>
</dbReference>
<protein>
    <submittedName>
        <fullName evidence="2">Sarcosine oxidase subunit beta</fullName>
    </submittedName>
</protein>
<name>A0A1G8X1M8_9ACTN</name>
<dbReference type="RefSeq" id="WP_090936943.1">
    <property type="nucleotide sequence ID" value="NZ_FNDJ01000012.1"/>
</dbReference>
<evidence type="ECO:0000313" key="2">
    <source>
        <dbReference type="EMBL" id="SDJ83745.1"/>
    </source>
</evidence>
<organism evidence="2 3">
    <name type="scientific">Nonomuraea jiangxiensis</name>
    <dbReference type="NCBI Taxonomy" id="633440"/>
    <lineage>
        <taxon>Bacteria</taxon>
        <taxon>Bacillati</taxon>
        <taxon>Actinomycetota</taxon>
        <taxon>Actinomycetes</taxon>
        <taxon>Streptosporangiales</taxon>
        <taxon>Streptosporangiaceae</taxon>
        <taxon>Nonomuraea</taxon>
    </lineage>
</organism>
<dbReference type="SUPFAM" id="SSF51905">
    <property type="entry name" value="FAD/NAD(P)-binding domain"/>
    <property type="match status" value="1"/>
</dbReference>
<dbReference type="InterPro" id="IPR036188">
    <property type="entry name" value="FAD/NAD-bd_sf"/>
</dbReference>